<evidence type="ECO:0000313" key="2">
    <source>
        <dbReference type="Proteomes" id="UP001234989"/>
    </source>
</evidence>
<keyword evidence="2" id="KW-1185">Reference proteome</keyword>
<reference evidence="1" key="1">
    <citation type="submission" date="2023-08" db="EMBL/GenBank/DDBJ databases">
        <title>A de novo genome assembly of Solanum verrucosum Schlechtendal, a Mexican diploid species geographically isolated from the other diploid A-genome species in potato relatives.</title>
        <authorList>
            <person name="Hosaka K."/>
        </authorList>
    </citation>
    <scope>NUCLEOTIDE SEQUENCE</scope>
    <source>
        <tissue evidence="1">Young leaves</tissue>
    </source>
</reference>
<proteinExistence type="predicted"/>
<name>A0AAF0U1M0_SOLVR</name>
<dbReference type="AlphaFoldDB" id="A0AAF0U1M0"/>
<sequence length="86" mass="9966">MKTLKFQLFGVGGKAWTLLSKKEQRQLKQQRNKDLRITEPIRRVAKRILSSKFGEGFEELEDSKDFNSKNLDLGLVDSLLFACFET</sequence>
<dbReference type="Proteomes" id="UP001234989">
    <property type="component" value="Chromosome 7"/>
</dbReference>
<gene>
    <name evidence="1" type="ORF">MTR67_030983</name>
</gene>
<organism evidence="1 2">
    <name type="scientific">Solanum verrucosum</name>
    <dbReference type="NCBI Taxonomy" id="315347"/>
    <lineage>
        <taxon>Eukaryota</taxon>
        <taxon>Viridiplantae</taxon>
        <taxon>Streptophyta</taxon>
        <taxon>Embryophyta</taxon>
        <taxon>Tracheophyta</taxon>
        <taxon>Spermatophyta</taxon>
        <taxon>Magnoliopsida</taxon>
        <taxon>eudicotyledons</taxon>
        <taxon>Gunneridae</taxon>
        <taxon>Pentapetalae</taxon>
        <taxon>asterids</taxon>
        <taxon>lamiids</taxon>
        <taxon>Solanales</taxon>
        <taxon>Solanaceae</taxon>
        <taxon>Solanoideae</taxon>
        <taxon>Solaneae</taxon>
        <taxon>Solanum</taxon>
    </lineage>
</organism>
<accession>A0AAF0U1M0</accession>
<dbReference type="EMBL" id="CP133618">
    <property type="protein sequence ID" value="WMV37598.1"/>
    <property type="molecule type" value="Genomic_DNA"/>
</dbReference>
<protein>
    <submittedName>
        <fullName evidence="1">Uncharacterized protein</fullName>
    </submittedName>
</protein>
<evidence type="ECO:0000313" key="1">
    <source>
        <dbReference type="EMBL" id="WMV37598.1"/>
    </source>
</evidence>